<evidence type="ECO:0000256" key="2">
    <source>
        <dbReference type="ARBA" id="ARBA00022448"/>
    </source>
</evidence>
<dbReference type="Proteomes" id="UP000272942">
    <property type="component" value="Unassembled WGS sequence"/>
</dbReference>
<feature type="transmembrane region" description="Helical" evidence="7">
    <location>
        <begin position="296"/>
        <end position="320"/>
    </location>
</feature>
<evidence type="ECO:0000313" key="11">
    <source>
        <dbReference type="WBParaSite" id="ECPE_0000241701-mRNA-1"/>
    </source>
</evidence>
<feature type="domain" description="ABC-2 type transporter transmembrane" evidence="8">
    <location>
        <begin position="168"/>
        <end position="325"/>
    </location>
</feature>
<dbReference type="EMBL" id="UZAN01039599">
    <property type="protein sequence ID" value="VDP66413.1"/>
    <property type="molecule type" value="Genomic_DNA"/>
</dbReference>
<organism evidence="11">
    <name type="scientific">Echinostoma caproni</name>
    <dbReference type="NCBI Taxonomy" id="27848"/>
    <lineage>
        <taxon>Eukaryota</taxon>
        <taxon>Metazoa</taxon>
        <taxon>Spiralia</taxon>
        <taxon>Lophotrochozoa</taxon>
        <taxon>Platyhelminthes</taxon>
        <taxon>Trematoda</taxon>
        <taxon>Digenea</taxon>
        <taxon>Plagiorchiida</taxon>
        <taxon>Echinostomata</taxon>
        <taxon>Echinostomatoidea</taxon>
        <taxon>Echinostomatidae</taxon>
        <taxon>Echinostoma</taxon>
    </lineage>
</organism>
<evidence type="ECO:0000313" key="9">
    <source>
        <dbReference type="EMBL" id="VDP66413.1"/>
    </source>
</evidence>
<evidence type="ECO:0000313" key="10">
    <source>
        <dbReference type="Proteomes" id="UP000272942"/>
    </source>
</evidence>
<evidence type="ECO:0000259" key="8">
    <source>
        <dbReference type="Pfam" id="PF01061"/>
    </source>
</evidence>
<protein>
    <submittedName>
        <fullName evidence="11">ABC2_membrane domain-containing protein</fullName>
    </submittedName>
</protein>
<dbReference type="PANTHER" id="PTHR48041">
    <property type="entry name" value="ABC TRANSPORTER G FAMILY MEMBER 28"/>
    <property type="match status" value="1"/>
</dbReference>
<dbReference type="AlphaFoldDB" id="A0A183A632"/>
<gene>
    <name evidence="9" type="ORF">ECPE_LOCUS2417</name>
</gene>
<feature type="compositionally biased region" description="Acidic residues" evidence="6">
    <location>
        <begin position="330"/>
        <end position="355"/>
    </location>
</feature>
<feature type="transmembrane region" description="Helical" evidence="7">
    <location>
        <begin position="192"/>
        <end position="209"/>
    </location>
</feature>
<dbReference type="InterPro" id="IPR050352">
    <property type="entry name" value="ABCG_transporters"/>
</dbReference>
<evidence type="ECO:0000256" key="4">
    <source>
        <dbReference type="ARBA" id="ARBA00022989"/>
    </source>
</evidence>
<accession>A0A183A632</accession>
<feature type="transmembrane region" description="Helical" evidence="7">
    <location>
        <begin position="264"/>
        <end position="290"/>
    </location>
</feature>
<proteinExistence type="predicted"/>
<keyword evidence="10" id="KW-1185">Reference proteome</keyword>
<dbReference type="PANTHER" id="PTHR48041:SF78">
    <property type="entry name" value="ABC TRANSPORTER EXPRESSED IN TRACHEA, ISOFORM A"/>
    <property type="match status" value="1"/>
</dbReference>
<keyword evidence="4 7" id="KW-1133">Transmembrane helix</keyword>
<dbReference type="WBParaSite" id="ECPE_0000241701-mRNA-1">
    <property type="protein sequence ID" value="ECPE_0000241701-mRNA-1"/>
    <property type="gene ID" value="ECPE_0000241701"/>
</dbReference>
<dbReference type="Pfam" id="PF01061">
    <property type="entry name" value="ABC2_membrane"/>
    <property type="match status" value="1"/>
</dbReference>
<dbReference type="GO" id="GO:0140359">
    <property type="term" value="F:ABC-type transporter activity"/>
    <property type="evidence" value="ECO:0007669"/>
    <property type="project" value="InterPro"/>
</dbReference>
<name>A0A183A632_9TREM</name>
<dbReference type="GO" id="GO:0005886">
    <property type="term" value="C:plasma membrane"/>
    <property type="evidence" value="ECO:0007669"/>
    <property type="project" value="TreeGrafter"/>
</dbReference>
<feature type="transmembrane region" description="Helical" evidence="7">
    <location>
        <begin position="221"/>
        <end position="244"/>
    </location>
</feature>
<keyword evidence="2" id="KW-0813">Transport</keyword>
<feature type="compositionally biased region" description="Acidic residues" evidence="6">
    <location>
        <begin position="375"/>
        <end position="425"/>
    </location>
</feature>
<evidence type="ECO:0000256" key="1">
    <source>
        <dbReference type="ARBA" id="ARBA00004141"/>
    </source>
</evidence>
<comment type="subcellular location">
    <subcellularLocation>
        <location evidence="1">Membrane</location>
        <topology evidence="1">Multi-pass membrane protein</topology>
    </subcellularLocation>
</comment>
<keyword evidence="5 7" id="KW-0472">Membrane</keyword>
<evidence type="ECO:0000256" key="7">
    <source>
        <dbReference type="SAM" id="Phobius"/>
    </source>
</evidence>
<sequence>MEVACGEHGDNVLRLACAVRRGVLDETIAKLIKHEMDDSPISAPCSPLSSSTVNGWKCGNGAGTTPTGAPVPTVIVHGDEHSSLGPISPDTPTHSALDAEGAGTGESALLLHHAELGFAGRSNERSASLLKLSSNGPVSSKILSEERLQRNNQGSERQTRSFESSLLTQFRVLFVRSLFSIVRDTTLTHLRLVSHVVVGILIGLLYFRIGNLGSEVISNAAFIFFSLLFIMFAALMPTVMTFPLEMNIFVREHMNYWYSLKAYYLAKSFADVPFQVFFPIVYSSIVYWMTEQPADFLRYFLFLLISIQTSLVGQSLGLVIGAATSLQHGDDDDNGDEDDDVHDDKNDDGEDDDDHEYDHEDDDHHHHDHDHDHDNDDDDDDDDDDNDDDDDDSCDDDDDDSCDDDDDSCADADDDDDDDDDDDVD</sequence>
<dbReference type="InterPro" id="IPR013525">
    <property type="entry name" value="ABC2_TM"/>
</dbReference>
<keyword evidence="3 7" id="KW-0812">Transmembrane</keyword>
<reference evidence="9 10" key="2">
    <citation type="submission" date="2018-11" db="EMBL/GenBank/DDBJ databases">
        <authorList>
            <consortium name="Pathogen Informatics"/>
        </authorList>
    </citation>
    <scope>NUCLEOTIDE SEQUENCE [LARGE SCALE GENOMIC DNA]</scope>
    <source>
        <strain evidence="9 10">Egypt</strain>
    </source>
</reference>
<evidence type="ECO:0000256" key="6">
    <source>
        <dbReference type="SAM" id="MobiDB-lite"/>
    </source>
</evidence>
<evidence type="ECO:0000256" key="3">
    <source>
        <dbReference type="ARBA" id="ARBA00022692"/>
    </source>
</evidence>
<reference evidence="11" key="1">
    <citation type="submission" date="2016-06" db="UniProtKB">
        <authorList>
            <consortium name="WormBaseParasite"/>
        </authorList>
    </citation>
    <scope>IDENTIFICATION</scope>
</reference>
<feature type="compositionally biased region" description="Basic and acidic residues" evidence="6">
    <location>
        <begin position="356"/>
        <end position="374"/>
    </location>
</feature>
<dbReference type="OrthoDB" id="6275300at2759"/>
<evidence type="ECO:0000256" key="5">
    <source>
        <dbReference type="ARBA" id="ARBA00023136"/>
    </source>
</evidence>
<feature type="region of interest" description="Disordered" evidence="6">
    <location>
        <begin position="327"/>
        <end position="425"/>
    </location>
</feature>